<comment type="caution">
    <text evidence="8">The sequence shown here is derived from an EMBL/GenBank/DDBJ whole genome shotgun (WGS) entry which is preliminary data.</text>
</comment>
<dbReference type="InterPro" id="IPR045014">
    <property type="entry name" value="TM41A/B"/>
</dbReference>
<dbReference type="Proteomes" id="UP000814243">
    <property type="component" value="Unassembled WGS sequence"/>
</dbReference>
<keyword evidence="2 7" id="KW-0812">Transmembrane</keyword>
<evidence type="ECO:0000256" key="2">
    <source>
        <dbReference type="ARBA" id="ARBA00022692"/>
    </source>
</evidence>
<dbReference type="GO" id="GO:0005789">
    <property type="term" value="C:endoplasmic reticulum membrane"/>
    <property type="evidence" value="ECO:0007669"/>
    <property type="project" value="TreeGrafter"/>
</dbReference>
<dbReference type="GO" id="GO:0000045">
    <property type="term" value="P:autophagosome assembly"/>
    <property type="evidence" value="ECO:0007669"/>
    <property type="project" value="TreeGrafter"/>
</dbReference>
<proteinExistence type="inferred from homology"/>
<feature type="transmembrane region" description="Helical" evidence="7">
    <location>
        <begin position="134"/>
        <end position="159"/>
    </location>
</feature>
<feature type="transmembrane region" description="Helical" evidence="7">
    <location>
        <begin position="166"/>
        <end position="188"/>
    </location>
</feature>
<organism evidence="8 9">
    <name type="scientific">Spodoptera exigua</name>
    <name type="common">Beet armyworm</name>
    <name type="synonym">Noctua fulgens</name>
    <dbReference type="NCBI Taxonomy" id="7107"/>
    <lineage>
        <taxon>Eukaryota</taxon>
        <taxon>Metazoa</taxon>
        <taxon>Ecdysozoa</taxon>
        <taxon>Arthropoda</taxon>
        <taxon>Hexapoda</taxon>
        <taxon>Insecta</taxon>
        <taxon>Pterygota</taxon>
        <taxon>Neoptera</taxon>
        <taxon>Endopterygota</taxon>
        <taxon>Lepidoptera</taxon>
        <taxon>Glossata</taxon>
        <taxon>Ditrysia</taxon>
        <taxon>Noctuoidea</taxon>
        <taxon>Noctuidae</taxon>
        <taxon>Amphipyrinae</taxon>
        <taxon>Spodoptera</taxon>
    </lineage>
</organism>
<protein>
    <submittedName>
        <fullName evidence="8">Uncharacterized protein</fullName>
    </submittedName>
</protein>
<dbReference type="PANTHER" id="PTHR43220">
    <property type="match status" value="1"/>
</dbReference>
<accession>A0A922MSD6</accession>
<evidence type="ECO:0000256" key="7">
    <source>
        <dbReference type="SAM" id="Phobius"/>
    </source>
</evidence>
<feature type="compositionally biased region" description="Basic residues" evidence="6">
    <location>
        <begin position="1"/>
        <end position="12"/>
    </location>
</feature>
<evidence type="ECO:0000313" key="9">
    <source>
        <dbReference type="Proteomes" id="UP000814243"/>
    </source>
</evidence>
<name>A0A922MSD6_SPOEX</name>
<evidence type="ECO:0000256" key="6">
    <source>
        <dbReference type="SAM" id="MobiDB-lite"/>
    </source>
</evidence>
<evidence type="ECO:0000256" key="1">
    <source>
        <dbReference type="ARBA" id="ARBA00004141"/>
    </source>
</evidence>
<comment type="subcellular location">
    <subcellularLocation>
        <location evidence="1">Membrane</location>
        <topology evidence="1">Multi-pass membrane protein</topology>
    </subcellularLocation>
</comment>
<evidence type="ECO:0000256" key="3">
    <source>
        <dbReference type="ARBA" id="ARBA00022989"/>
    </source>
</evidence>
<feature type="transmembrane region" description="Helical" evidence="7">
    <location>
        <begin position="216"/>
        <end position="238"/>
    </location>
</feature>
<evidence type="ECO:0000256" key="5">
    <source>
        <dbReference type="ARBA" id="ARBA00025797"/>
    </source>
</evidence>
<keyword evidence="4 7" id="KW-0472">Membrane</keyword>
<evidence type="ECO:0000313" key="8">
    <source>
        <dbReference type="EMBL" id="KAH9641878.1"/>
    </source>
</evidence>
<keyword evidence="3 7" id="KW-1133">Transmembrane helix</keyword>
<feature type="region of interest" description="Disordered" evidence="6">
    <location>
        <begin position="1"/>
        <end position="20"/>
    </location>
</feature>
<feature type="transmembrane region" description="Helical" evidence="7">
    <location>
        <begin position="74"/>
        <end position="93"/>
    </location>
</feature>
<sequence>MNANNARRRNSRARNSQGDIQDPYISSTVRIPHQTITKPRIRNIRTDCIGLFHPLTNSTTSLKTSADDLSTSKALILVGIIFVSSLLALGLLYKQFPDLEEHEKQHLHLPWDLEDAKHLGLVLDRYKEKYFYEVLFGVFLVYIFLQTFAIPGSIFLSILSGFLFPFYLALLLVCCCSAIGASLCFFLSNLLGVAPPSFVAIKAGQTLHTLTSTSDAWSWTSVTVLSVFALISLVPVFLKDKLKEKFE</sequence>
<dbReference type="PANTHER" id="PTHR43220:SF18">
    <property type="entry name" value="TRANSMEMBRANE PROTEIN 41B"/>
    <property type="match status" value="1"/>
</dbReference>
<evidence type="ECO:0000256" key="4">
    <source>
        <dbReference type="ARBA" id="ARBA00023136"/>
    </source>
</evidence>
<reference evidence="8" key="1">
    <citation type="journal article" date="2021" name="G3 (Bethesda)">
        <title>Genome and transcriptome analysis of the beet armyworm Spodoptera exigua reveals targets for pest control. .</title>
        <authorList>
            <person name="Simon S."/>
            <person name="Breeschoten T."/>
            <person name="Jansen H.J."/>
            <person name="Dirks R.P."/>
            <person name="Schranz M.E."/>
            <person name="Ros V.I.D."/>
        </authorList>
    </citation>
    <scope>NUCLEOTIDE SEQUENCE</scope>
    <source>
        <strain evidence="8">TB_SE_WUR_2020</strain>
    </source>
</reference>
<gene>
    <name evidence="8" type="ORF">HF086_011628</name>
</gene>
<dbReference type="EMBL" id="JACEFF010000210">
    <property type="protein sequence ID" value="KAH9641878.1"/>
    <property type="molecule type" value="Genomic_DNA"/>
</dbReference>
<dbReference type="AlphaFoldDB" id="A0A922MSD6"/>
<comment type="similarity">
    <text evidence="5">Belongs to the TMEM41 family.</text>
</comment>